<organism evidence="1 2">
    <name type="scientific">Actinomyces glycerinitolerans</name>
    <dbReference type="NCBI Taxonomy" id="1892869"/>
    <lineage>
        <taxon>Bacteria</taxon>
        <taxon>Bacillati</taxon>
        <taxon>Actinomycetota</taxon>
        <taxon>Actinomycetes</taxon>
        <taxon>Actinomycetales</taxon>
        <taxon>Actinomycetaceae</taxon>
        <taxon>Actinomyces</taxon>
    </lineage>
</organism>
<reference evidence="2" key="1">
    <citation type="submission" date="2016-09" db="EMBL/GenBank/DDBJ databases">
        <authorList>
            <person name="Strepis N."/>
        </authorList>
    </citation>
    <scope>NUCLEOTIDE SEQUENCE [LARGE SCALE GENOMIC DNA]</scope>
</reference>
<gene>
    <name evidence="1" type="ORF">ACGLYG10_2849</name>
</gene>
<evidence type="ECO:0000313" key="1">
    <source>
        <dbReference type="EMBL" id="SHE26598.1"/>
    </source>
</evidence>
<sequence length="343" mass="38648">MQRYPTPPERPRMLFTADRSNGDLAGRRDLIRVAHGSYMFIPDRDTPTWRLKELVTLARCEAALRASPSAIALTHEAAAVVLGLPVLESEPCIRLAVPGNRSRSTIVFPTVRYGPPEGRRHGRSVTLLRSTTAPAPEEVVNVGGLRVTTPLRTAMDCAFDLPVRESLPVVDAALRAVCRPDRFNRRCYGEMEIDAARERLMRMVESQGRRHGKRRARVAVALADPFAESPGESVLRWAVGVAGVAEPVTQRRWIGDDAHEYFLDVAVDSAMVDLEFDGYGKLATSADVRAEKQREMVLRRGGWAVHRFEWRELADPERLVRRLESLFPPQAMRGVRRRRDLWL</sequence>
<accession>A0A1M4S332</accession>
<keyword evidence="2" id="KW-1185">Reference proteome</keyword>
<dbReference type="Proteomes" id="UP000184291">
    <property type="component" value="Unassembled WGS sequence"/>
</dbReference>
<proteinExistence type="predicted"/>
<dbReference type="OrthoDB" id="3258696at2"/>
<dbReference type="EMBL" id="FQTT01000015">
    <property type="protein sequence ID" value="SHE26598.1"/>
    <property type="molecule type" value="Genomic_DNA"/>
</dbReference>
<dbReference type="AlphaFoldDB" id="A0A1M4S332"/>
<evidence type="ECO:0000313" key="2">
    <source>
        <dbReference type="Proteomes" id="UP000184291"/>
    </source>
</evidence>
<name>A0A1M4S332_9ACTO</name>
<dbReference type="STRING" id="1892869.ACGLYG10_2849"/>
<dbReference type="RefSeq" id="WP_083565946.1">
    <property type="nucleotide sequence ID" value="NZ_FQTT01000015.1"/>
</dbReference>
<protein>
    <recommendedName>
        <fullName evidence="3">DUF559 domain-containing protein</fullName>
    </recommendedName>
</protein>
<evidence type="ECO:0008006" key="3">
    <source>
        <dbReference type="Google" id="ProtNLM"/>
    </source>
</evidence>